<dbReference type="PRINTS" id="PR00455">
    <property type="entry name" value="HTHTETR"/>
</dbReference>
<evidence type="ECO:0000256" key="2">
    <source>
        <dbReference type="PROSITE-ProRule" id="PRU00335"/>
    </source>
</evidence>
<keyword evidence="1 2" id="KW-0238">DNA-binding</keyword>
<dbReference type="InterPro" id="IPR036271">
    <property type="entry name" value="Tet_transcr_reg_TetR-rel_C_sf"/>
</dbReference>
<dbReference type="Gene3D" id="1.10.357.10">
    <property type="entry name" value="Tetracycline Repressor, domain 2"/>
    <property type="match status" value="1"/>
</dbReference>
<dbReference type="InterPro" id="IPR041490">
    <property type="entry name" value="KstR2_TetR_C"/>
</dbReference>
<gene>
    <name evidence="4" type="ORF">SAMN04488115_10473</name>
</gene>
<dbReference type="PROSITE" id="PS01081">
    <property type="entry name" value="HTH_TETR_1"/>
    <property type="match status" value="1"/>
</dbReference>
<reference evidence="4 5" key="1">
    <citation type="submission" date="2016-10" db="EMBL/GenBank/DDBJ databases">
        <authorList>
            <person name="de Groot N.N."/>
        </authorList>
    </citation>
    <scope>NUCLEOTIDE SEQUENCE [LARGE SCALE GENOMIC DNA]</scope>
    <source>
        <strain evidence="4 5">DSM 26656</strain>
    </source>
</reference>
<dbReference type="SUPFAM" id="SSF46689">
    <property type="entry name" value="Homeodomain-like"/>
    <property type="match status" value="1"/>
</dbReference>
<dbReference type="Pfam" id="PF17932">
    <property type="entry name" value="TetR_C_24"/>
    <property type="match status" value="1"/>
</dbReference>
<dbReference type="Pfam" id="PF00440">
    <property type="entry name" value="TetR_N"/>
    <property type="match status" value="1"/>
</dbReference>
<dbReference type="AlphaFoldDB" id="A0A1H5YSD1"/>
<dbReference type="PROSITE" id="PS50977">
    <property type="entry name" value="HTH_TETR_2"/>
    <property type="match status" value="1"/>
</dbReference>
<dbReference type="InterPro" id="IPR001647">
    <property type="entry name" value="HTH_TetR"/>
</dbReference>
<dbReference type="OrthoDB" id="9779746at2"/>
<dbReference type="InterPro" id="IPR023772">
    <property type="entry name" value="DNA-bd_HTH_TetR-type_CS"/>
</dbReference>
<keyword evidence="5" id="KW-1185">Reference proteome</keyword>
<dbReference type="PANTHER" id="PTHR30055">
    <property type="entry name" value="HTH-TYPE TRANSCRIPTIONAL REGULATOR RUTR"/>
    <property type="match status" value="1"/>
</dbReference>
<name>A0A1H5YSD1_9HYPH</name>
<organism evidence="4 5">
    <name type="scientific">Bosea lathyri</name>
    <dbReference type="NCBI Taxonomy" id="1036778"/>
    <lineage>
        <taxon>Bacteria</taxon>
        <taxon>Pseudomonadati</taxon>
        <taxon>Pseudomonadota</taxon>
        <taxon>Alphaproteobacteria</taxon>
        <taxon>Hyphomicrobiales</taxon>
        <taxon>Boseaceae</taxon>
        <taxon>Bosea</taxon>
    </lineage>
</organism>
<accession>A0A1H5YSD1</accession>
<dbReference type="EMBL" id="FNUY01000004">
    <property type="protein sequence ID" value="SEG27063.1"/>
    <property type="molecule type" value="Genomic_DNA"/>
</dbReference>
<dbReference type="GO" id="GO:0003700">
    <property type="term" value="F:DNA-binding transcription factor activity"/>
    <property type="evidence" value="ECO:0007669"/>
    <property type="project" value="TreeGrafter"/>
</dbReference>
<dbReference type="GO" id="GO:0000976">
    <property type="term" value="F:transcription cis-regulatory region binding"/>
    <property type="evidence" value="ECO:0007669"/>
    <property type="project" value="TreeGrafter"/>
</dbReference>
<feature type="domain" description="HTH tetR-type" evidence="3">
    <location>
        <begin position="11"/>
        <end position="71"/>
    </location>
</feature>
<evidence type="ECO:0000313" key="4">
    <source>
        <dbReference type="EMBL" id="SEG27063.1"/>
    </source>
</evidence>
<dbReference type="SUPFAM" id="SSF48498">
    <property type="entry name" value="Tetracyclin repressor-like, C-terminal domain"/>
    <property type="match status" value="1"/>
</dbReference>
<dbReference type="InterPro" id="IPR009057">
    <property type="entry name" value="Homeodomain-like_sf"/>
</dbReference>
<dbReference type="RefSeq" id="WP_103872531.1">
    <property type="nucleotide sequence ID" value="NZ_FNUY01000004.1"/>
</dbReference>
<evidence type="ECO:0000256" key="1">
    <source>
        <dbReference type="ARBA" id="ARBA00023125"/>
    </source>
</evidence>
<feature type="DNA-binding region" description="H-T-H motif" evidence="2">
    <location>
        <begin position="34"/>
        <end position="53"/>
    </location>
</feature>
<proteinExistence type="predicted"/>
<dbReference type="PANTHER" id="PTHR30055:SF237">
    <property type="entry name" value="TRANSCRIPTIONAL REPRESSOR MCE3R"/>
    <property type="match status" value="1"/>
</dbReference>
<evidence type="ECO:0000313" key="5">
    <source>
        <dbReference type="Proteomes" id="UP000236743"/>
    </source>
</evidence>
<sequence>MATSFRQEQQESGRDAIVRTATLLFGGRGYQGVSMRLLAQQLGITAPSLYHHFSSKEALLFAVLEDNQRDFLATTEDAVAKAPSEPRGQLAALVASHVRYQIEKIEYARVYDRTFLGMGPLVEFLSDEQRDVMRALQRRHTENLRRVIQQGVAAGEFAVEDVSIAAFAIISMCDGVITWYRAEGRLSIEATADLYASMALGLVGVRSETKDPPARR</sequence>
<dbReference type="InterPro" id="IPR050109">
    <property type="entry name" value="HTH-type_TetR-like_transc_reg"/>
</dbReference>
<evidence type="ECO:0000259" key="3">
    <source>
        <dbReference type="PROSITE" id="PS50977"/>
    </source>
</evidence>
<protein>
    <submittedName>
        <fullName evidence="4">Transcriptional regulator, TetR family</fullName>
    </submittedName>
</protein>
<dbReference type="Proteomes" id="UP000236743">
    <property type="component" value="Unassembled WGS sequence"/>
</dbReference>